<dbReference type="EMBL" id="JAHLQT010011563">
    <property type="protein sequence ID" value="KAG7172222.1"/>
    <property type="molecule type" value="Genomic_DNA"/>
</dbReference>
<evidence type="ECO:0000313" key="3">
    <source>
        <dbReference type="EMBL" id="KAG7172222.1"/>
    </source>
</evidence>
<feature type="chain" id="PRO_5035287540" evidence="2">
    <location>
        <begin position="24"/>
        <end position="180"/>
    </location>
</feature>
<organism evidence="3 4">
    <name type="scientific">Homarus americanus</name>
    <name type="common">American lobster</name>
    <dbReference type="NCBI Taxonomy" id="6706"/>
    <lineage>
        <taxon>Eukaryota</taxon>
        <taxon>Metazoa</taxon>
        <taxon>Ecdysozoa</taxon>
        <taxon>Arthropoda</taxon>
        <taxon>Crustacea</taxon>
        <taxon>Multicrustacea</taxon>
        <taxon>Malacostraca</taxon>
        <taxon>Eumalacostraca</taxon>
        <taxon>Eucarida</taxon>
        <taxon>Decapoda</taxon>
        <taxon>Pleocyemata</taxon>
        <taxon>Astacidea</taxon>
        <taxon>Nephropoidea</taxon>
        <taxon>Nephropidae</taxon>
        <taxon>Homarus</taxon>
    </lineage>
</organism>
<protein>
    <submittedName>
        <fullName evidence="3">Uncharacterized protein</fullName>
    </submittedName>
</protein>
<name>A0A8J5N2S4_HOMAM</name>
<reference evidence="3" key="1">
    <citation type="journal article" date="2021" name="Sci. Adv.">
        <title>The American lobster genome reveals insights on longevity, neural, and immune adaptations.</title>
        <authorList>
            <person name="Polinski J.M."/>
            <person name="Zimin A.V."/>
            <person name="Clark K.F."/>
            <person name="Kohn A.B."/>
            <person name="Sadowski N."/>
            <person name="Timp W."/>
            <person name="Ptitsyn A."/>
            <person name="Khanna P."/>
            <person name="Romanova D.Y."/>
            <person name="Williams P."/>
            <person name="Greenwood S.J."/>
            <person name="Moroz L.L."/>
            <person name="Walt D.R."/>
            <person name="Bodnar A.G."/>
        </authorList>
    </citation>
    <scope>NUCLEOTIDE SEQUENCE</scope>
    <source>
        <strain evidence="3">GMGI-L3</strain>
    </source>
</reference>
<feature type="compositionally biased region" description="Low complexity" evidence="1">
    <location>
        <begin position="74"/>
        <end position="89"/>
    </location>
</feature>
<evidence type="ECO:0000256" key="2">
    <source>
        <dbReference type="SAM" id="SignalP"/>
    </source>
</evidence>
<dbReference type="Proteomes" id="UP000747542">
    <property type="component" value="Unassembled WGS sequence"/>
</dbReference>
<proteinExistence type="predicted"/>
<keyword evidence="2" id="KW-0732">Signal</keyword>
<sequence>MARRTAVVVMVVVMMLTATQVHADWKWGEDNPTHGPASASSVVTSSSSTSTSSSSSSSSSSSPQVEEVNDAAETTTQPPTDMDQDTVQQHFTIKKSRALQPIPTESRSLEAAPSDTEPRFIGPLKKKLCSVGLGFNMHDGMQSRVLVGGVQSEPFSVQMGAKRGCVLAPVLFNIILLAVA</sequence>
<comment type="caution">
    <text evidence="3">The sequence shown here is derived from an EMBL/GenBank/DDBJ whole genome shotgun (WGS) entry which is preliminary data.</text>
</comment>
<keyword evidence="4" id="KW-1185">Reference proteome</keyword>
<accession>A0A8J5N2S4</accession>
<gene>
    <name evidence="3" type="ORF">Hamer_G009569</name>
</gene>
<evidence type="ECO:0000313" key="4">
    <source>
        <dbReference type="Proteomes" id="UP000747542"/>
    </source>
</evidence>
<dbReference type="AlphaFoldDB" id="A0A8J5N2S4"/>
<feature type="compositionally biased region" description="Low complexity" evidence="1">
    <location>
        <begin position="37"/>
        <end position="62"/>
    </location>
</feature>
<feature type="region of interest" description="Disordered" evidence="1">
    <location>
        <begin position="27"/>
        <end position="117"/>
    </location>
</feature>
<evidence type="ECO:0000256" key="1">
    <source>
        <dbReference type="SAM" id="MobiDB-lite"/>
    </source>
</evidence>
<feature type="signal peptide" evidence="2">
    <location>
        <begin position="1"/>
        <end position="23"/>
    </location>
</feature>